<evidence type="ECO:0000313" key="3">
    <source>
        <dbReference type="EMBL" id="WOK06834.1"/>
    </source>
</evidence>
<evidence type="ECO:0000256" key="1">
    <source>
        <dbReference type="SAM" id="Coils"/>
    </source>
</evidence>
<name>A0ABZ0IR04_9BACT</name>
<dbReference type="Pfam" id="PF03993">
    <property type="entry name" value="DUF349"/>
    <property type="match status" value="3"/>
</dbReference>
<dbReference type="Proteomes" id="UP001302349">
    <property type="component" value="Chromosome"/>
</dbReference>
<reference evidence="3 4" key="1">
    <citation type="journal article" date="2023" name="Microbiol. Resour. Announc.">
        <title>Complete Genome Sequence of Imperialibacter roseus strain P4T.</title>
        <authorList>
            <person name="Tizabi D.R."/>
            <person name="Bachvaroff T."/>
            <person name="Hill R.T."/>
        </authorList>
    </citation>
    <scope>NUCLEOTIDE SEQUENCE [LARGE SCALE GENOMIC DNA]</scope>
    <source>
        <strain evidence="3 4">P4T</strain>
    </source>
</reference>
<dbReference type="EMBL" id="CP136051">
    <property type="protein sequence ID" value="WOK06834.1"/>
    <property type="molecule type" value="Genomic_DNA"/>
</dbReference>
<sequence>MERRDIPFGYIAEEKVYLSAYMEFSDRQIGEVKESEEKTIQYFLDRFQHLVQKIDELEKAINESENKGSYLMKLLHMKESLGNYDGLGDYHPLFERLTVLEEDLNVAIAKNRERNSEIKTALLEELDQALAESDWREATDKVLDVKDRWIKTGNAKKEINAELDLSFQTKLTDFFDRKQVYFEDRRKAFDVRIQKCEDYINELKSLKPKKAEPGTIDRVREIQREWRNVGELPAREKRRLDKDLRYHTNYFFRRPDAPSGSFQSRGGFQGRSGPPARTMYGGGGGRPQDGARPAYSARPNVMPSPEELESNLVRKVALIQEAETLADLGTRESVEELRKLQQIWKGIGMVPKERAKEVTEHFLILCDRGQERIFLENLAANKDPEYTKKNNREKTRFKMKLIRDLLVRDEQDLQTYQENLDRLNATKQAFDKMLHNKYLNQKRKVIVKRQLLQELKVSLDQI</sequence>
<keyword evidence="4" id="KW-1185">Reference proteome</keyword>
<evidence type="ECO:0000256" key="2">
    <source>
        <dbReference type="SAM" id="MobiDB-lite"/>
    </source>
</evidence>
<protein>
    <submittedName>
        <fullName evidence="3">DUF349 domain-containing protein</fullName>
    </submittedName>
</protein>
<gene>
    <name evidence="3" type="ORF">RT717_27585</name>
</gene>
<proteinExistence type="predicted"/>
<evidence type="ECO:0000313" key="4">
    <source>
        <dbReference type="Proteomes" id="UP001302349"/>
    </source>
</evidence>
<feature type="coiled-coil region" evidence="1">
    <location>
        <begin position="406"/>
        <end position="433"/>
    </location>
</feature>
<keyword evidence="1" id="KW-0175">Coiled coil</keyword>
<organism evidence="3 4">
    <name type="scientific">Imperialibacter roseus</name>
    <dbReference type="NCBI Taxonomy" id="1324217"/>
    <lineage>
        <taxon>Bacteria</taxon>
        <taxon>Pseudomonadati</taxon>
        <taxon>Bacteroidota</taxon>
        <taxon>Cytophagia</taxon>
        <taxon>Cytophagales</taxon>
        <taxon>Flammeovirgaceae</taxon>
        <taxon>Imperialibacter</taxon>
    </lineage>
</organism>
<dbReference type="InterPro" id="IPR007139">
    <property type="entry name" value="DUF349"/>
</dbReference>
<accession>A0ABZ0IR04</accession>
<dbReference type="RefSeq" id="WP_317489533.1">
    <property type="nucleotide sequence ID" value="NZ_CP136051.1"/>
</dbReference>
<feature type="region of interest" description="Disordered" evidence="2">
    <location>
        <begin position="256"/>
        <end position="307"/>
    </location>
</feature>